<evidence type="ECO:0000313" key="4">
    <source>
        <dbReference type="Proteomes" id="UP000253987"/>
    </source>
</evidence>
<dbReference type="GO" id="GO:0016117">
    <property type="term" value="P:carotenoid biosynthetic process"/>
    <property type="evidence" value="ECO:0007669"/>
    <property type="project" value="UniProtKB-ARBA"/>
</dbReference>
<dbReference type="SFLD" id="SFLDS00005">
    <property type="entry name" value="Isoprenoid_Synthase_Type_I"/>
    <property type="match status" value="1"/>
</dbReference>
<evidence type="ECO:0000256" key="2">
    <source>
        <dbReference type="SAM" id="MobiDB-lite"/>
    </source>
</evidence>
<dbReference type="InterPro" id="IPR019845">
    <property type="entry name" value="Squalene/phytoene_synthase_CS"/>
</dbReference>
<dbReference type="InterPro" id="IPR002060">
    <property type="entry name" value="Squ/phyt_synthse"/>
</dbReference>
<accession>A0A2V3ZPH2</accession>
<dbReference type="EMBL" id="QFWX01000003">
    <property type="protein sequence ID" value="PXX91616.1"/>
    <property type="molecule type" value="Genomic_DNA"/>
</dbReference>
<dbReference type="Proteomes" id="UP000253987">
    <property type="component" value="Unassembled WGS sequence"/>
</dbReference>
<organism evidence="3 4">
    <name type="scientific">Marinobacter vulgaris</name>
    <dbReference type="NCBI Taxonomy" id="1928331"/>
    <lineage>
        <taxon>Bacteria</taxon>
        <taxon>Pseudomonadati</taxon>
        <taxon>Pseudomonadota</taxon>
        <taxon>Gammaproteobacteria</taxon>
        <taxon>Pseudomonadales</taxon>
        <taxon>Marinobacteraceae</taxon>
        <taxon>Marinobacter</taxon>
    </lineage>
</organism>
<sequence length="334" mass="36753">MKPTALHSSQHSDRQPGHQAEWGASGTEVLRRHGRSFYWAGQLLSGEQLSKAASLYSLCRGIDDLADDALTQSEKVLAQQKLSALDQALAERCPPEGELGPVYLQAQQLLSGEPLALGALRDMIATVQLDLQSVRVSSHRELLQYAYGVAGTVGVMMTCLLHAREPSRALPHAIDLGIAMQLTNIARDVVEDAQLGRVYLPSDGAAGTLAPGALVEGCSESQHRAWRGVCELLTLAERYYTSGWQGLGYLPFRARLAIAVAARVYREIGRQILRRGEQRYWQHRSVVNSALKLRVSAKALVQLMAEAMSHRQPAHDPSLHKGLDICLTHRQQRF</sequence>
<keyword evidence="1" id="KW-0808">Transferase</keyword>
<dbReference type="SFLD" id="SFLDG01212">
    <property type="entry name" value="Phytoene_synthase_like"/>
    <property type="match status" value="1"/>
</dbReference>
<dbReference type="InterPro" id="IPR008949">
    <property type="entry name" value="Isoprenoid_synthase_dom_sf"/>
</dbReference>
<proteinExistence type="predicted"/>
<dbReference type="PANTHER" id="PTHR31480">
    <property type="entry name" value="BIFUNCTIONAL LYCOPENE CYCLASE/PHYTOENE SYNTHASE"/>
    <property type="match status" value="1"/>
</dbReference>
<keyword evidence="4" id="KW-1185">Reference proteome</keyword>
<reference evidence="3 4" key="2">
    <citation type="submission" date="2018-06" db="EMBL/GenBank/DDBJ databases">
        <title>Marinobactersediminissp. nov, a moderately halophilic bacterium isolated from marine solar saltern.</title>
        <authorList>
            <person name="Zhang Y."/>
        </authorList>
    </citation>
    <scope>NUCLEOTIDE SEQUENCE [LARGE SCALE GENOMIC DNA]</scope>
    <source>
        <strain evidence="3 4">F01</strain>
    </source>
</reference>
<protein>
    <submittedName>
        <fullName evidence="3">Squalene/phytoene synthase family protein</fullName>
    </submittedName>
</protein>
<evidence type="ECO:0000313" key="3">
    <source>
        <dbReference type="EMBL" id="PXX91616.1"/>
    </source>
</evidence>
<comment type="caution">
    <text evidence="3">The sequence shown here is derived from an EMBL/GenBank/DDBJ whole genome shotgun (WGS) entry which is preliminary data.</text>
</comment>
<dbReference type="RefSeq" id="WP_114612497.1">
    <property type="nucleotide sequence ID" value="NZ_QFWX01000003.1"/>
</dbReference>
<reference evidence="4" key="1">
    <citation type="submission" date="2018-05" db="EMBL/GenBank/DDBJ databases">
        <authorList>
            <person name="Lu D."/>
        </authorList>
    </citation>
    <scope>NUCLEOTIDE SEQUENCE [LARGE SCALE GENOMIC DNA]</scope>
    <source>
        <strain evidence="4">F01</strain>
    </source>
</reference>
<dbReference type="GO" id="GO:0051996">
    <property type="term" value="F:squalene synthase [NAD(P)H] activity"/>
    <property type="evidence" value="ECO:0007669"/>
    <property type="project" value="InterPro"/>
</dbReference>
<dbReference type="InterPro" id="IPR044843">
    <property type="entry name" value="Trans_IPPS_bact-type"/>
</dbReference>
<evidence type="ECO:0000256" key="1">
    <source>
        <dbReference type="ARBA" id="ARBA00022679"/>
    </source>
</evidence>
<dbReference type="Pfam" id="PF00494">
    <property type="entry name" value="SQS_PSY"/>
    <property type="match status" value="1"/>
</dbReference>
<dbReference type="InterPro" id="IPR033904">
    <property type="entry name" value="Trans_IPPS_HH"/>
</dbReference>
<name>A0A2V3ZPH2_9GAMM</name>
<dbReference type="PROSITE" id="PS01044">
    <property type="entry name" value="SQUALEN_PHYTOEN_SYN_1"/>
    <property type="match status" value="1"/>
</dbReference>
<dbReference type="OrthoDB" id="9807580at2"/>
<dbReference type="AlphaFoldDB" id="A0A2V3ZPH2"/>
<dbReference type="PROSITE" id="PS01045">
    <property type="entry name" value="SQUALEN_PHYTOEN_SYN_2"/>
    <property type="match status" value="1"/>
</dbReference>
<dbReference type="GO" id="GO:0004311">
    <property type="term" value="F:geranylgeranyl diphosphate synthase activity"/>
    <property type="evidence" value="ECO:0007669"/>
    <property type="project" value="InterPro"/>
</dbReference>
<gene>
    <name evidence="3" type="ORF">DIT71_06965</name>
</gene>
<dbReference type="SFLD" id="SFLDG01018">
    <property type="entry name" value="Squalene/Phytoene_Synthase_Lik"/>
    <property type="match status" value="1"/>
</dbReference>
<feature type="region of interest" description="Disordered" evidence="2">
    <location>
        <begin position="1"/>
        <end position="21"/>
    </location>
</feature>
<dbReference type="SUPFAM" id="SSF48576">
    <property type="entry name" value="Terpenoid synthases"/>
    <property type="match status" value="1"/>
</dbReference>
<dbReference type="Gene3D" id="1.10.600.10">
    <property type="entry name" value="Farnesyl Diphosphate Synthase"/>
    <property type="match status" value="1"/>
</dbReference>
<dbReference type="CDD" id="cd00683">
    <property type="entry name" value="Trans_IPPS_HH"/>
    <property type="match status" value="1"/>
</dbReference>